<protein>
    <submittedName>
        <fullName evidence="1">Uncharacterized protein</fullName>
    </submittedName>
</protein>
<accession>A0A8X6UMJ6</accession>
<dbReference type="Proteomes" id="UP000887013">
    <property type="component" value="Unassembled WGS sequence"/>
</dbReference>
<comment type="caution">
    <text evidence="1">The sequence shown here is derived from an EMBL/GenBank/DDBJ whole genome shotgun (WGS) entry which is preliminary data.</text>
</comment>
<organism evidence="1 2">
    <name type="scientific">Nephila pilipes</name>
    <name type="common">Giant wood spider</name>
    <name type="synonym">Nephila maculata</name>
    <dbReference type="NCBI Taxonomy" id="299642"/>
    <lineage>
        <taxon>Eukaryota</taxon>
        <taxon>Metazoa</taxon>
        <taxon>Ecdysozoa</taxon>
        <taxon>Arthropoda</taxon>
        <taxon>Chelicerata</taxon>
        <taxon>Arachnida</taxon>
        <taxon>Araneae</taxon>
        <taxon>Araneomorphae</taxon>
        <taxon>Entelegynae</taxon>
        <taxon>Araneoidea</taxon>
        <taxon>Nephilidae</taxon>
        <taxon>Nephila</taxon>
    </lineage>
</organism>
<proteinExistence type="predicted"/>
<gene>
    <name evidence="1" type="ORF">NPIL_295151</name>
</gene>
<dbReference type="EMBL" id="BMAW01129242">
    <property type="protein sequence ID" value="GFU29548.1"/>
    <property type="molecule type" value="Genomic_DNA"/>
</dbReference>
<evidence type="ECO:0000313" key="2">
    <source>
        <dbReference type="Proteomes" id="UP000887013"/>
    </source>
</evidence>
<name>A0A8X6UMJ6_NEPPI</name>
<evidence type="ECO:0000313" key="1">
    <source>
        <dbReference type="EMBL" id="GFU29548.1"/>
    </source>
</evidence>
<keyword evidence="2" id="KW-1185">Reference proteome</keyword>
<sequence length="95" mass="10984">MKRYTQSNALSLEQGYRARTCNNSHITFNNAQFISLWTKLQYLPPQQLLVDTGHLPTVSGDVRPRLAHLIRTVSFVFPSDLLLRSYILVYLTAFR</sequence>
<reference evidence="1" key="1">
    <citation type="submission" date="2020-08" db="EMBL/GenBank/DDBJ databases">
        <title>Multicomponent nature underlies the extraordinary mechanical properties of spider dragline silk.</title>
        <authorList>
            <person name="Kono N."/>
            <person name="Nakamura H."/>
            <person name="Mori M."/>
            <person name="Yoshida Y."/>
            <person name="Ohtoshi R."/>
            <person name="Malay A.D."/>
            <person name="Moran D.A.P."/>
            <person name="Tomita M."/>
            <person name="Numata K."/>
            <person name="Arakawa K."/>
        </authorList>
    </citation>
    <scope>NUCLEOTIDE SEQUENCE</scope>
</reference>
<dbReference type="AlphaFoldDB" id="A0A8X6UMJ6"/>